<proteinExistence type="inferred from homology"/>
<dbReference type="AlphaFoldDB" id="A0A8B7P325"/>
<evidence type="ECO:0000256" key="7">
    <source>
        <dbReference type="RuleBase" id="RU910716"/>
    </source>
</evidence>
<evidence type="ECO:0000313" key="9">
    <source>
        <dbReference type="RefSeq" id="XP_018019426.1"/>
    </source>
</evidence>
<dbReference type="PANTHER" id="PTHR16024:SF6">
    <property type="entry name" value="XK-RELATED PROTEIN"/>
    <property type="match status" value="1"/>
</dbReference>
<keyword evidence="3" id="KW-1003">Cell membrane</keyword>
<reference evidence="9" key="1">
    <citation type="submission" date="2025-08" db="UniProtKB">
        <authorList>
            <consortium name="RefSeq"/>
        </authorList>
    </citation>
    <scope>IDENTIFICATION</scope>
    <source>
        <tissue evidence="9">Whole organism</tissue>
    </source>
</reference>
<dbReference type="InterPro" id="IPR050895">
    <property type="entry name" value="XK-related_scramblase"/>
</dbReference>
<dbReference type="Proteomes" id="UP000694843">
    <property type="component" value="Unplaced"/>
</dbReference>
<keyword evidence="5 7" id="KW-1133">Transmembrane helix</keyword>
<keyword evidence="8" id="KW-1185">Reference proteome</keyword>
<dbReference type="PANTHER" id="PTHR16024">
    <property type="entry name" value="XK-RELATED PROTEIN"/>
    <property type="match status" value="1"/>
</dbReference>
<evidence type="ECO:0000256" key="1">
    <source>
        <dbReference type="ARBA" id="ARBA00004651"/>
    </source>
</evidence>
<organism evidence="8 9">
    <name type="scientific">Hyalella azteca</name>
    <name type="common">Amphipod</name>
    <dbReference type="NCBI Taxonomy" id="294128"/>
    <lineage>
        <taxon>Eukaryota</taxon>
        <taxon>Metazoa</taxon>
        <taxon>Ecdysozoa</taxon>
        <taxon>Arthropoda</taxon>
        <taxon>Crustacea</taxon>
        <taxon>Multicrustacea</taxon>
        <taxon>Malacostraca</taxon>
        <taxon>Eumalacostraca</taxon>
        <taxon>Peracarida</taxon>
        <taxon>Amphipoda</taxon>
        <taxon>Senticaudata</taxon>
        <taxon>Talitrida</taxon>
        <taxon>Talitroidea</taxon>
        <taxon>Hyalellidae</taxon>
        <taxon>Hyalella</taxon>
    </lineage>
</organism>
<feature type="transmembrane region" description="Helical" evidence="7">
    <location>
        <begin position="324"/>
        <end position="343"/>
    </location>
</feature>
<gene>
    <name evidence="9" type="primary">LOC108675891</name>
</gene>
<evidence type="ECO:0000256" key="5">
    <source>
        <dbReference type="ARBA" id="ARBA00022989"/>
    </source>
</evidence>
<feature type="transmembrane region" description="Helical" evidence="7">
    <location>
        <begin position="29"/>
        <end position="51"/>
    </location>
</feature>
<dbReference type="GeneID" id="108675891"/>
<feature type="transmembrane region" description="Helical" evidence="7">
    <location>
        <begin position="301"/>
        <end position="317"/>
    </location>
</feature>
<dbReference type="RefSeq" id="XP_018019426.1">
    <property type="nucleotide sequence ID" value="XM_018163937.2"/>
</dbReference>
<accession>A0A8B7P325</accession>
<feature type="transmembrane region" description="Helical" evidence="7">
    <location>
        <begin position="355"/>
        <end position="376"/>
    </location>
</feature>
<dbReference type="Pfam" id="PF09815">
    <property type="entry name" value="XK-related"/>
    <property type="match status" value="1"/>
</dbReference>
<dbReference type="KEGG" id="hazt:108675891"/>
<protein>
    <recommendedName>
        <fullName evidence="7">XK-related protein</fullName>
    </recommendedName>
</protein>
<feature type="transmembrane region" description="Helical" evidence="7">
    <location>
        <begin position="63"/>
        <end position="85"/>
    </location>
</feature>
<comment type="subcellular location">
    <subcellularLocation>
        <location evidence="1">Cell membrane</location>
        <topology evidence="1">Multi-pass membrane protein</topology>
    </subcellularLocation>
    <subcellularLocation>
        <location evidence="7">Membrane</location>
        <topology evidence="7">Multi-pass membrane protein</topology>
    </subcellularLocation>
</comment>
<comment type="similarity">
    <text evidence="2 7">Belongs to the XK family.</text>
</comment>
<keyword evidence="4 7" id="KW-0812">Transmembrane</keyword>
<dbReference type="OrthoDB" id="6348184at2759"/>
<evidence type="ECO:0000256" key="2">
    <source>
        <dbReference type="ARBA" id="ARBA00008789"/>
    </source>
</evidence>
<evidence type="ECO:0000256" key="4">
    <source>
        <dbReference type="ARBA" id="ARBA00022692"/>
    </source>
</evidence>
<dbReference type="InterPro" id="IPR018629">
    <property type="entry name" value="XK-rel"/>
</dbReference>
<sequence>MSPRTVSFGCILNLLRGDGVFQFTWMEMLFIPLMLFSYTFGYAVSVVIVVQKEIVETPTDHRHLYAVLLVLGHLTAGIVNVNFHLQDVRRGSSTPQLLLHCCLWPVSPLIRYARATRFGLREKKDPAQGIRFLDESAKAGLLRLCDSLVCDLPFLVLLMWDDLWAQPLDWVSMVGGDPSLPPPPPMMRWKIFRFLFLLSKVAQTVAFCSVILKRQYHHRHAERYKHVASAVARQGRLNFFATLLLFASQLTFTASRVLGYSMAVTGCGAWLLAIVAVRWLAHALWHSASVKPPKTTSLTSSLMLGAVWLLGLTNPFGEAQFRRFLLYATLASAESVVCVIIWAQSPVYPPFHDNAPFVLLGTFLLWLAFHCTRYAFCHASQPKAPSYRQLSCCSKTPEGITDALQVQFSGTQECAAQTQDPEETVQLCNDSSCRIDSDDLEDIDDRSDEHDDACQNNCKY</sequence>
<keyword evidence="6 7" id="KW-0472">Membrane</keyword>
<evidence type="ECO:0000256" key="6">
    <source>
        <dbReference type="ARBA" id="ARBA00023136"/>
    </source>
</evidence>
<feature type="transmembrane region" description="Helical" evidence="7">
    <location>
        <begin position="257"/>
        <end position="281"/>
    </location>
</feature>
<evidence type="ECO:0000256" key="3">
    <source>
        <dbReference type="ARBA" id="ARBA00022475"/>
    </source>
</evidence>
<dbReference type="GO" id="GO:0005886">
    <property type="term" value="C:plasma membrane"/>
    <property type="evidence" value="ECO:0007669"/>
    <property type="project" value="UniProtKB-SubCell"/>
</dbReference>
<name>A0A8B7P325_HYAAZ</name>
<evidence type="ECO:0000313" key="8">
    <source>
        <dbReference type="Proteomes" id="UP000694843"/>
    </source>
</evidence>
<feature type="transmembrane region" description="Helical" evidence="7">
    <location>
        <begin position="191"/>
        <end position="212"/>
    </location>
</feature>